<evidence type="ECO:0000256" key="5">
    <source>
        <dbReference type="ARBA" id="ARBA00023136"/>
    </source>
</evidence>
<dbReference type="PANTHER" id="PTHR30294:SF29">
    <property type="entry name" value="MULTIDRUG ABC TRANSPORTER PERMEASE YBHS-RELATED"/>
    <property type="match status" value="1"/>
</dbReference>
<keyword evidence="5" id="KW-0472">Membrane</keyword>
<keyword evidence="3" id="KW-0812">Transmembrane</keyword>
<comment type="subcellular location">
    <subcellularLocation>
        <location evidence="1">Cell membrane</location>
        <topology evidence="1">Multi-pass membrane protein</topology>
    </subcellularLocation>
</comment>
<evidence type="ECO:0000256" key="4">
    <source>
        <dbReference type="ARBA" id="ARBA00022989"/>
    </source>
</evidence>
<organism evidence="6 7">
    <name type="scientific">Christiangramia flava JLT2011</name>
    <dbReference type="NCBI Taxonomy" id="1229726"/>
    <lineage>
        <taxon>Bacteria</taxon>
        <taxon>Pseudomonadati</taxon>
        <taxon>Bacteroidota</taxon>
        <taxon>Flavobacteriia</taxon>
        <taxon>Flavobacteriales</taxon>
        <taxon>Flavobacteriaceae</taxon>
        <taxon>Christiangramia</taxon>
    </lineage>
</organism>
<dbReference type="InterPro" id="IPR051449">
    <property type="entry name" value="ABC-2_transporter_component"/>
</dbReference>
<evidence type="ECO:0000256" key="2">
    <source>
        <dbReference type="ARBA" id="ARBA00022475"/>
    </source>
</evidence>
<dbReference type="OrthoDB" id="9794512at2"/>
<keyword evidence="2" id="KW-1003">Cell membrane</keyword>
<dbReference type="InterPro" id="IPR019860">
    <property type="entry name" value="Motility-assoc_ABC_perm_GldF"/>
</dbReference>
<keyword evidence="4" id="KW-1133">Transmembrane helix</keyword>
<proteinExistence type="predicted"/>
<dbReference type="GO" id="GO:0140359">
    <property type="term" value="F:ABC-type transporter activity"/>
    <property type="evidence" value="ECO:0007669"/>
    <property type="project" value="InterPro"/>
</dbReference>
<dbReference type="STRING" id="1229726.GRFL_0013"/>
<dbReference type="GO" id="GO:0005886">
    <property type="term" value="C:plasma membrane"/>
    <property type="evidence" value="ECO:0007669"/>
    <property type="project" value="UniProtKB-SubCell"/>
</dbReference>
<evidence type="ECO:0000256" key="3">
    <source>
        <dbReference type="ARBA" id="ARBA00022692"/>
    </source>
</evidence>
<dbReference type="Pfam" id="PF12679">
    <property type="entry name" value="ABC2_membrane_2"/>
    <property type="match status" value="1"/>
</dbReference>
<dbReference type="EMBL" id="CP016359">
    <property type="protein sequence ID" value="APU66737.1"/>
    <property type="molecule type" value="Genomic_DNA"/>
</dbReference>
<dbReference type="AlphaFoldDB" id="A0A1L7HZG4"/>
<sequence length="245" mass="27352">MLAIFQKEIRSFFSSLTGYLVIGLFLLITGLFLFVFSGGYNILDSGFASLDPLFQLAPWIFIFLIPAICMRLFADERRMGTLELLLTKPISLSKLVFGKYLASLALVALAIIPTLIYLYTISLLGRPVGNFDLGATLGSYLGLLFLAGCYCAIGIFSSSFTSNQIVAFLLAVLLCFVSFYAFEALSETGITGEKSYILEYFGINFHYESISRGVIDTRDVIYFLSVILLFLKLTEQNISRNKIRR</sequence>
<evidence type="ECO:0000256" key="1">
    <source>
        <dbReference type="ARBA" id="ARBA00004651"/>
    </source>
</evidence>
<keyword evidence="7" id="KW-1185">Reference proteome</keyword>
<dbReference type="KEGG" id="gfl:GRFL_0013"/>
<name>A0A1L7HZG4_9FLAO</name>
<protein>
    <submittedName>
        <fullName evidence="6">Gliding motility protein GldF</fullName>
    </submittedName>
</protein>
<reference evidence="6 7" key="1">
    <citation type="submission" date="2016-07" db="EMBL/GenBank/DDBJ databases">
        <title>Multi-omics approach to identify versatile polysaccharide utilization systems of a marine flavobacterium Gramella flava.</title>
        <authorList>
            <person name="Tang K."/>
        </authorList>
    </citation>
    <scope>NUCLEOTIDE SEQUENCE [LARGE SCALE GENOMIC DNA]</scope>
    <source>
        <strain evidence="6 7">JLT2011</strain>
    </source>
</reference>
<dbReference type="Proteomes" id="UP000186230">
    <property type="component" value="Chromosome"/>
</dbReference>
<dbReference type="PANTHER" id="PTHR30294">
    <property type="entry name" value="MEMBRANE COMPONENT OF ABC TRANSPORTER YHHJ-RELATED"/>
    <property type="match status" value="1"/>
</dbReference>
<dbReference type="NCBIfam" id="TIGR03518">
    <property type="entry name" value="ABC_perm_GldF"/>
    <property type="match status" value="1"/>
</dbReference>
<dbReference type="RefSeq" id="WP_083642396.1">
    <property type="nucleotide sequence ID" value="NZ_AMRU01000010.1"/>
</dbReference>
<accession>A0A1L7HZG4</accession>
<evidence type="ECO:0000313" key="7">
    <source>
        <dbReference type="Proteomes" id="UP000186230"/>
    </source>
</evidence>
<gene>
    <name evidence="6" type="ORF">GRFL_0013</name>
</gene>
<evidence type="ECO:0000313" key="6">
    <source>
        <dbReference type="EMBL" id="APU66737.1"/>
    </source>
</evidence>